<dbReference type="SMART" id="SM00184">
    <property type="entry name" value="RING"/>
    <property type="match status" value="1"/>
</dbReference>
<evidence type="ECO:0000256" key="6">
    <source>
        <dbReference type="ARBA" id="ARBA00022833"/>
    </source>
</evidence>
<dbReference type="SUPFAM" id="SSF57850">
    <property type="entry name" value="RING/U-box"/>
    <property type="match status" value="1"/>
</dbReference>
<keyword evidence="8" id="KW-0804">Transcription</keyword>
<dbReference type="EC" id="2.3.2.27" evidence="2"/>
<dbReference type="GO" id="GO:0000209">
    <property type="term" value="P:protein polyubiquitination"/>
    <property type="evidence" value="ECO:0007669"/>
    <property type="project" value="TreeGrafter"/>
</dbReference>
<evidence type="ECO:0000313" key="12">
    <source>
        <dbReference type="EMBL" id="NWX38903.1"/>
    </source>
</evidence>
<evidence type="ECO:0000256" key="2">
    <source>
        <dbReference type="ARBA" id="ARBA00012483"/>
    </source>
</evidence>
<keyword evidence="5 9" id="KW-0863">Zinc-finger</keyword>
<evidence type="ECO:0000313" key="13">
    <source>
        <dbReference type="Proteomes" id="UP000516988"/>
    </source>
</evidence>
<feature type="region of interest" description="Disordered" evidence="10">
    <location>
        <begin position="76"/>
        <end position="110"/>
    </location>
</feature>
<dbReference type="PANTHER" id="PTHR46077">
    <property type="entry name" value="E3 UBIQUITIN-PROTEIN LIGASE TOPORS"/>
    <property type="match status" value="1"/>
</dbReference>
<feature type="non-terminal residue" evidence="12">
    <location>
        <position position="1"/>
    </location>
</feature>
<evidence type="ECO:0000259" key="11">
    <source>
        <dbReference type="PROSITE" id="PS50089"/>
    </source>
</evidence>
<protein>
    <recommendedName>
        <fullName evidence="2">RING-type E3 ubiquitin transferase</fullName>
        <ecNumber evidence="2">2.3.2.27</ecNumber>
    </recommendedName>
</protein>
<accession>A0A7K6VUU8</accession>
<dbReference type="EMBL" id="VZSC01000153">
    <property type="protein sequence ID" value="NWX38903.1"/>
    <property type="molecule type" value="Genomic_DNA"/>
</dbReference>
<sequence>MAAKTEWICPICCVARDVAYVMACLHKFCLGCILRWANLKSECPLCYREIETVRFFVNGQDDYLKYVVTTFEYPDASSLAGRSPSCPTEKSLRHPVLSPPSSAEGRLSPAQQGAAGPEAVAGLLPEVWATLFQGQMRLLDPMLPWLRQQLEALYGARWWQARSVESTILHILCLCGPDEGIMVQVLQPSLEEYTAPLVHGLINVIVCRCSEEARRLLRSDAAEEEEEEDSPSDSSSCTSSSCTSASCTSSQEGTPDSSRASSSSPAGSEAQEEGSISAAALRGGPGRSASAPIPTVQVQPQVKLRQTSAAGHSASGCTRCRSAPGSGWDCSTRARRRPRNRRAPSPQTSPQPCNSLPCRQH</sequence>
<dbReference type="OrthoDB" id="21204at2759"/>
<keyword evidence="13" id="KW-1185">Reference proteome</keyword>
<comment type="catalytic activity">
    <reaction evidence="1">
        <text>S-ubiquitinyl-[E2 ubiquitin-conjugating enzyme]-L-cysteine + [acceptor protein]-L-lysine = [E2 ubiquitin-conjugating enzyme]-L-cysteine + N(6)-ubiquitinyl-[acceptor protein]-L-lysine.</text>
        <dbReference type="EC" id="2.3.2.27"/>
    </reaction>
</comment>
<feature type="compositionally biased region" description="Low complexity" evidence="10">
    <location>
        <begin position="257"/>
        <end position="275"/>
    </location>
</feature>
<feature type="compositionally biased region" description="Low complexity" evidence="10">
    <location>
        <begin position="232"/>
        <end position="250"/>
    </location>
</feature>
<dbReference type="GO" id="GO:0016874">
    <property type="term" value="F:ligase activity"/>
    <property type="evidence" value="ECO:0007669"/>
    <property type="project" value="UniProtKB-KW"/>
</dbReference>
<keyword evidence="4" id="KW-0479">Metal-binding</keyword>
<dbReference type="GO" id="GO:0061630">
    <property type="term" value="F:ubiquitin protein ligase activity"/>
    <property type="evidence" value="ECO:0007669"/>
    <property type="project" value="UniProtKB-EC"/>
</dbReference>
<dbReference type="GO" id="GO:0008270">
    <property type="term" value="F:zinc ion binding"/>
    <property type="evidence" value="ECO:0007669"/>
    <property type="project" value="UniProtKB-KW"/>
</dbReference>
<keyword evidence="12" id="KW-0436">Ligase</keyword>
<dbReference type="AlphaFoldDB" id="A0A7K6VUU8"/>
<evidence type="ECO:0000256" key="4">
    <source>
        <dbReference type="ARBA" id="ARBA00022723"/>
    </source>
</evidence>
<feature type="compositionally biased region" description="Acidic residues" evidence="10">
    <location>
        <begin position="222"/>
        <end position="231"/>
    </location>
</feature>
<dbReference type="Gene3D" id="3.30.40.10">
    <property type="entry name" value="Zinc/RING finger domain, C3HC4 (zinc finger)"/>
    <property type="match status" value="1"/>
</dbReference>
<reference evidence="12 13" key="1">
    <citation type="submission" date="2019-09" db="EMBL/GenBank/DDBJ databases">
        <title>Bird 10,000 Genomes (B10K) Project - Family phase.</title>
        <authorList>
            <person name="Zhang G."/>
        </authorList>
    </citation>
    <scope>NUCLEOTIDE SEQUENCE [LARGE SCALE GENOMIC DNA]</scope>
    <source>
        <strain evidence="12">OUT-0004</strain>
    </source>
</reference>
<evidence type="ECO:0000256" key="3">
    <source>
        <dbReference type="ARBA" id="ARBA00022679"/>
    </source>
</evidence>
<keyword evidence="7" id="KW-0805">Transcription regulation</keyword>
<dbReference type="PANTHER" id="PTHR46077:SF1">
    <property type="entry name" value="TOP1 BINDING ARGININE_SERINE RICH PROTEIN, E3 UBIQUITIN LIGASE"/>
    <property type="match status" value="1"/>
</dbReference>
<feature type="non-terminal residue" evidence="12">
    <location>
        <position position="361"/>
    </location>
</feature>
<name>A0A7K6VUU8_STECA</name>
<feature type="compositionally biased region" description="Polar residues" evidence="10">
    <location>
        <begin position="345"/>
        <end position="354"/>
    </location>
</feature>
<organism evidence="12 13">
    <name type="scientific">Steatornis caripensis</name>
    <name type="common">Oilbird</name>
    <dbReference type="NCBI Taxonomy" id="48435"/>
    <lineage>
        <taxon>Eukaryota</taxon>
        <taxon>Metazoa</taxon>
        <taxon>Chordata</taxon>
        <taxon>Craniata</taxon>
        <taxon>Vertebrata</taxon>
        <taxon>Euteleostomi</taxon>
        <taxon>Archelosauria</taxon>
        <taxon>Archosauria</taxon>
        <taxon>Dinosauria</taxon>
        <taxon>Saurischia</taxon>
        <taxon>Theropoda</taxon>
        <taxon>Coelurosauria</taxon>
        <taxon>Aves</taxon>
        <taxon>Neognathae</taxon>
        <taxon>Neoaves</taxon>
        <taxon>Strisores</taxon>
        <taxon>Caprimulgiformes</taxon>
        <taxon>Steatornithidae</taxon>
        <taxon>Steatornis</taxon>
    </lineage>
</organism>
<feature type="region of interest" description="Disordered" evidence="10">
    <location>
        <begin position="219"/>
        <end position="361"/>
    </location>
</feature>
<evidence type="ECO:0000256" key="8">
    <source>
        <dbReference type="ARBA" id="ARBA00023163"/>
    </source>
</evidence>
<keyword evidence="6" id="KW-0862">Zinc</keyword>
<evidence type="ECO:0000256" key="7">
    <source>
        <dbReference type="ARBA" id="ARBA00023015"/>
    </source>
</evidence>
<dbReference type="InterPro" id="IPR013083">
    <property type="entry name" value="Znf_RING/FYVE/PHD"/>
</dbReference>
<dbReference type="PROSITE" id="PS00518">
    <property type="entry name" value="ZF_RING_1"/>
    <property type="match status" value="1"/>
</dbReference>
<keyword evidence="3" id="KW-0808">Transferase</keyword>
<comment type="caution">
    <text evidence="12">The sequence shown here is derived from an EMBL/GenBank/DDBJ whole genome shotgun (WGS) entry which is preliminary data.</text>
</comment>
<dbReference type="GO" id="GO:0006513">
    <property type="term" value="P:protein monoubiquitination"/>
    <property type="evidence" value="ECO:0007669"/>
    <property type="project" value="TreeGrafter"/>
</dbReference>
<dbReference type="InterPro" id="IPR001841">
    <property type="entry name" value="Znf_RING"/>
</dbReference>
<dbReference type="Proteomes" id="UP000516988">
    <property type="component" value="Unassembled WGS sequence"/>
</dbReference>
<dbReference type="InterPro" id="IPR017907">
    <property type="entry name" value="Znf_RING_CS"/>
</dbReference>
<feature type="compositionally biased region" description="Polar residues" evidence="10">
    <location>
        <begin position="296"/>
        <end position="310"/>
    </location>
</feature>
<gene>
    <name evidence="12" type="primary">Topors_0</name>
    <name evidence="12" type="ORF">STECAR_R00849</name>
</gene>
<dbReference type="InterPro" id="IPR018957">
    <property type="entry name" value="Znf_C3HC4_RING-type"/>
</dbReference>
<proteinExistence type="predicted"/>
<feature type="compositionally biased region" description="Basic residues" evidence="10">
    <location>
        <begin position="333"/>
        <end position="342"/>
    </location>
</feature>
<evidence type="ECO:0000256" key="1">
    <source>
        <dbReference type="ARBA" id="ARBA00000900"/>
    </source>
</evidence>
<evidence type="ECO:0000256" key="5">
    <source>
        <dbReference type="ARBA" id="ARBA00022771"/>
    </source>
</evidence>
<feature type="domain" description="RING-type" evidence="11">
    <location>
        <begin position="9"/>
        <end position="46"/>
    </location>
</feature>
<dbReference type="PROSITE" id="PS50089">
    <property type="entry name" value="ZF_RING_2"/>
    <property type="match status" value="1"/>
</dbReference>
<evidence type="ECO:0000256" key="9">
    <source>
        <dbReference type="PROSITE-ProRule" id="PRU00175"/>
    </source>
</evidence>
<evidence type="ECO:0000256" key="10">
    <source>
        <dbReference type="SAM" id="MobiDB-lite"/>
    </source>
</evidence>
<dbReference type="Pfam" id="PF00097">
    <property type="entry name" value="zf-C3HC4"/>
    <property type="match status" value="1"/>
</dbReference>